<keyword evidence="6" id="KW-1133">Transmembrane helix</keyword>
<dbReference type="CDD" id="cd00067">
    <property type="entry name" value="GAL4"/>
    <property type="match status" value="1"/>
</dbReference>
<evidence type="ECO:0000256" key="6">
    <source>
        <dbReference type="SAM" id="Phobius"/>
    </source>
</evidence>
<dbReference type="GO" id="GO:0003677">
    <property type="term" value="F:DNA binding"/>
    <property type="evidence" value="ECO:0007669"/>
    <property type="project" value="InterPro"/>
</dbReference>
<dbReference type="GO" id="GO:0000981">
    <property type="term" value="F:DNA-binding transcription factor activity, RNA polymerase II-specific"/>
    <property type="evidence" value="ECO:0007669"/>
    <property type="project" value="InterPro"/>
</dbReference>
<organism evidence="8 9">
    <name type="scientific">Candida parapsilosis</name>
    <name type="common">Yeast</name>
    <dbReference type="NCBI Taxonomy" id="5480"/>
    <lineage>
        <taxon>Eukaryota</taxon>
        <taxon>Fungi</taxon>
        <taxon>Dikarya</taxon>
        <taxon>Ascomycota</taxon>
        <taxon>Saccharomycotina</taxon>
        <taxon>Pichiomycetes</taxon>
        <taxon>Debaryomycetaceae</taxon>
        <taxon>Candida/Lodderomyces clade</taxon>
        <taxon>Candida</taxon>
    </lineage>
</organism>
<dbReference type="Gene3D" id="4.10.240.10">
    <property type="entry name" value="Zn(2)-C6 fungal-type DNA-binding domain"/>
    <property type="match status" value="1"/>
</dbReference>
<feature type="domain" description="Zn(2)-C6 fungal-type" evidence="7">
    <location>
        <begin position="12"/>
        <end position="43"/>
    </location>
</feature>
<name>A0A8X7NLW6_CANPA</name>
<reference evidence="8" key="1">
    <citation type="submission" date="2020-03" db="EMBL/GenBank/DDBJ databases">
        <title>FDA dAtabase for Regulatory Grade micrObial Sequences (FDA-ARGOS): Supporting development and validation of Infectious Disease Dx tests.</title>
        <authorList>
            <person name="Campos J."/>
            <person name="Goldberg B."/>
            <person name="Tallon L."/>
            <person name="Sadzewicz L."/>
            <person name="Vavikolanu K."/>
            <person name="Mehta A."/>
            <person name="Aluvathingal J."/>
            <person name="Nadendla S."/>
            <person name="Nandy P."/>
            <person name="Geyer C."/>
            <person name="Yan Y."/>
            <person name="Sichtig H."/>
        </authorList>
    </citation>
    <scope>NUCLEOTIDE SEQUENCE [LARGE SCALE GENOMIC DNA]</scope>
    <source>
        <strain evidence="8">FDAARGOS_652</strain>
    </source>
</reference>
<evidence type="ECO:0000313" key="9">
    <source>
        <dbReference type="Proteomes" id="UP000590412"/>
    </source>
</evidence>
<evidence type="ECO:0000259" key="7">
    <source>
        <dbReference type="PROSITE" id="PS50048"/>
    </source>
</evidence>
<dbReference type="GO" id="GO:0005634">
    <property type="term" value="C:nucleus"/>
    <property type="evidence" value="ECO:0007669"/>
    <property type="project" value="UniProtKB-SubCell"/>
</dbReference>
<evidence type="ECO:0000256" key="1">
    <source>
        <dbReference type="ARBA" id="ARBA00004123"/>
    </source>
</evidence>
<evidence type="ECO:0000256" key="2">
    <source>
        <dbReference type="ARBA" id="ARBA00022723"/>
    </source>
</evidence>
<dbReference type="Proteomes" id="UP000590412">
    <property type="component" value="Unassembled WGS sequence"/>
</dbReference>
<dbReference type="SMART" id="SM00906">
    <property type="entry name" value="Fungal_trans"/>
    <property type="match status" value="1"/>
</dbReference>
<dbReference type="GO" id="GO:0008270">
    <property type="term" value="F:zinc ion binding"/>
    <property type="evidence" value="ECO:0007669"/>
    <property type="project" value="InterPro"/>
</dbReference>
<gene>
    <name evidence="8" type="ORF">FOB60_003405</name>
</gene>
<dbReference type="InterPro" id="IPR036864">
    <property type="entry name" value="Zn2-C6_fun-type_DNA-bd_sf"/>
</dbReference>
<keyword evidence="4" id="KW-0804">Transcription</keyword>
<dbReference type="PROSITE" id="PS50048">
    <property type="entry name" value="ZN2_CY6_FUNGAL_2"/>
    <property type="match status" value="1"/>
</dbReference>
<dbReference type="EMBL" id="JABWAB010000004">
    <property type="protein sequence ID" value="KAF6053149.1"/>
    <property type="molecule type" value="Genomic_DNA"/>
</dbReference>
<dbReference type="InterPro" id="IPR007219">
    <property type="entry name" value="XnlR_reg_dom"/>
</dbReference>
<sequence>MSLLKKPRANVACNRCRQSKLRCVNSNRSTCQRCAELNLSCSYTLKASQMKKKSLMPKTVSQNPVILPSKELIIEMVQIFFDNQYKGIFPIFHKPTFMSFLRSDEFNPVTFIEQPPITTPLQPNTVVLLAILALCARLHKTLPDALNASLDFGWHARKLVSAEFDNPTLSNVQALCVLSSHEWGEGNASRSYMYVGLAARMAMILGLNEEPTGTNELENEVRRRAIWGVYMMDRCNSSGRKGHSCISLSDIHVRLPDHERNFIFGEIQSQCFRNDIDKLETDRSKISCNGFMIYLFEIWREIGTWVGLTGSKLDPLAPWDPESSFYKLSKKLDKFEETLPTSLHFSHLEEHISYGSAADFAYFHGLCFLCRIFLNREYFYASPDIGPRGWWNDLTAQLFDTLDNLDSITKRLKPMNLMVIAPFTGFQVFTAGATSLYIAAYPAKVLKQHFPDQSIQRFKARARDCLTTLNSWKQSWGLGKNWIETLHKLQEMFSEVADLQDDEIRHSISDYGNIENTMQISHVLSDDTTGDEALNAMNNLDLSSIFPDWNEAMNLYN</sequence>
<dbReference type="GO" id="GO:0006351">
    <property type="term" value="P:DNA-templated transcription"/>
    <property type="evidence" value="ECO:0007669"/>
    <property type="project" value="InterPro"/>
</dbReference>
<keyword evidence="5" id="KW-0539">Nucleus</keyword>
<keyword evidence="6" id="KW-0812">Transmembrane</keyword>
<evidence type="ECO:0000256" key="4">
    <source>
        <dbReference type="ARBA" id="ARBA00023163"/>
    </source>
</evidence>
<protein>
    <submittedName>
        <fullName evidence="8">Fungal specific transcription factor domain family protein</fullName>
    </submittedName>
</protein>
<keyword evidence="6" id="KW-0472">Membrane</keyword>
<proteinExistence type="predicted"/>
<dbReference type="SUPFAM" id="SSF57701">
    <property type="entry name" value="Zn2/Cys6 DNA-binding domain"/>
    <property type="match status" value="1"/>
</dbReference>
<dbReference type="Pfam" id="PF00172">
    <property type="entry name" value="Zn_clus"/>
    <property type="match status" value="1"/>
</dbReference>
<dbReference type="CDD" id="cd12148">
    <property type="entry name" value="fungal_TF_MHR"/>
    <property type="match status" value="1"/>
</dbReference>
<dbReference type="PANTHER" id="PTHR47338:SF5">
    <property type="entry name" value="ZN(II)2CYS6 TRANSCRIPTION FACTOR (EUROFUNG)"/>
    <property type="match status" value="1"/>
</dbReference>
<accession>A0A8X7NLW6</accession>
<evidence type="ECO:0000256" key="5">
    <source>
        <dbReference type="ARBA" id="ARBA00023242"/>
    </source>
</evidence>
<evidence type="ECO:0000256" key="3">
    <source>
        <dbReference type="ARBA" id="ARBA00023015"/>
    </source>
</evidence>
<keyword evidence="3" id="KW-0805">Transcription regulation</keyword>
<dbReference type="InterPro" id="IPR050815">
    <property type="entry name" value="TF_fung"/>
</dbReference>
<dbReference type="SMART" id="SM00066">
    <property type="entry name" value="GAL4"/>
    <property type="match status" value="1"/>
</dbReference>
<comment type="caution">
    <text evidence="8">The sequence shown here is derived from an EMBL/GenBank/DDBJ whole genome shotgun (WGS) entry which is preliminary data.</text>
</comment>
<dbReference type="InterPro" id="IPR001138">
    <property type="entry name" value="Zn2Cys6_DnaBD"/>
</dbReference>
<evidence type="ECO:0000313" key="8">
    <source>
        <dbReference type="EMBL" id="KAF6053149.1"/>
    </source>
</evidence>
<dbReference type="Pfam" id="PF04082">
    <property type="entry name" value="Fungal_trans"/>
    <property type="match status" value="1"/>
</dbReference>
<dbReference type="PROSITE" id="PS00463">
    <property type="entry name" value="ZN2_CY6_FUNGAL_1"/>
    <property type="match status" value="1"/>
</dbReference>
<comment type="subcellular location">
    <subcellularLocation>
        <location evidence="1">Nucleus</location>
    </subcellularLocation>
</comment>
<feature type="transmembrane region" description="Helical" evidence="6">
    <location>
        <begin position="417"/>
        <end position="440"/>
    </location>
</feature>
<dbReference type="AlphaFoldDB" id="A0A8X7NLW6"/>
<dbReference type="PANTHER" id="PTHR47338">
    <property type="entry name" value="ZN(II)2CYS6 TRANSCRIPTION FACTOR (EUROFUNG)-RELATED"/>
    <property type="match status" value="1"/>
</dbReference>
<keyword evidence="2" id="KW-0479">Metal-binding</keyword>